<dbReference type="Pfam" id="PF00069">
    <property type="entry name" value="Pkinase"/>
    <property type="match status" value="1"/>
</dbReference>
<keyword evidence="5" id="KW-0418">Kinase</keyword>
<evidence type="ECO:0000256" key="5">
    <source>
        <dbReference type="ARBA" id="ARBA00022777"/>
    </source>
</evidence>
<dbReference type="EMBL" id="KB446558">
    <property type="protein sequence ID" value="EME83620.1"/>
    <property type="molecule type" value="Genomic_DNA"/>
</dbReference>
<evidence type="ECO:0000256" key="4">
    <source>
        <dbReference type="ARBA" id="ARBA00022741"/>
    </source>
</evidence>
<keyword evidence="2" id="KW-0723">Serine/threonine-protein kinase</keyword>
<dbReference type="InterPro" id="IPR011009">
    <property type="entry name" value="Kinase-like_dom_sf"/>
</dbReference>
<keyword evidence="3" id="KW-0808">Transferase</keyword>
<dbReference type="PROSITE" id="PS00108">
    <property type="entry name" value="PROTEIN_KINASE_ST"/>
    <property type="match status" value="1"/>
</dbReference>
<proteinExistence type="predicted"/>
<dbReference type="eggNOG" id="KOG0591">
    <property type="taxonomic scope" value="Eukaryota"/>
</dbReference>
<dbReference type="RefSeq" id="XP_007926790.1">
    <property type="nucleotide sequence ID" value="XM_007928599.1"/>
</dbReference>
<evidence type="ECO:0000256" key="6">
    <source>
        <dbReference type="ARBA" id="ARBA00022840"/>
    </source>
</evidence>
<feature type="region of interest" description="Disordered" evidence="10">
    <location>
        <begin position="974"/>
        <end position="1016"/>
    </location>
</feature>
<dbReference type="VEuPathDB" id="FungiDB:MYCFIDRAFT_196840"/>
<dbReference type="InterPro" id="IPR008271">
    <property type="entry name" value="Ser/Thr_kinase_AS"/>
</dbReference>
<dbReference type="GO" id="GO:0005524">
    <property type="term" value="F:ATP binding"/>
    <property type="evidence" value="ECO:0007669"/>
    <property type="project" value="UniProtKB-KW"/>
</dbReference>
<comment type="catalytic activity">
    <reaction evidence="7">
        <text>L-threonyl-[protein] + ATP = O-phospho-L-threonyl-[protein] + ADP + H(+)</text>
        <dbReference type="Rhea" id="RHEA:46608"/>
        <dbReference type="Rhea" id="RHEA-COMP:11060"/>
        <dbReference type="Rhea" id="RHEA-COMP:11605"/>
        <dbReference type="ChEBI" id="CHEBI:15378"/>
        <dbReference type="ChEBI" id="CHEBI:30013"/>
        <dbReference type="ChEBI" id="CHEBI:30616"/>
        <dbReference type="ChEBI" id="CHEBI:61977"/>
        <dbReference type="ChEBI" id="CHEBI:456216"/>
        <dbReference type="EC" id="2.7.11.1"/>
    </reaction>
</comment>
<dbReference type="SUPFAM" id="SSF56112">
    <property type="entry name" value="Protein kinase-like (PK-like)"/>
    <property type="match status" value="1"/>
</dbReference>
<organism evidence="12 13">
    <name type="scientific">Pseudocercospora fijiensis (strain CIRAD86)</name>
    <name type="common">Black leaf streak disease fungus</name>
    <name type="synonym">Mycosphaerella fijiensis</name>
    <dbReference type="NCBI Taxonomy" id="383855"/>
    <lineage>
        <taxon>Eukaryota</taxon>
        <taxon>Fungi</taxon>
        <taxon>Dikarya</taxon>
        <taxon>Ascomycota</taxon>
        <taxon>Pezizomycotina</taxon>
        <taxon>Dothideomycetes</taxon>
        <taxon>Dothideomycetidae</taxon>
        <taxon>Mycosphaerellales</taxon>
        <taxon>Mycosphaerellaceae</taxon>
        <taxon>Pseudocercospora</taxon>
    </lineage>
</organism>
<feature type="domain" description="Protein kinase" evidence="11">
    <location>
        <begin position="467"/>
        <end position="782"/>
    </location>
</feature>
<dbReference type="Gene3D" id="3.30.200.20">
    <property type="entry name" value="Phosphorylase Kinase, domain 1"/>
    <property type="match status" value="1"/>
</dbReference>
<keyword evidence="6" id="KW-0067">ATP-binding</keyword>
<dbReference type="GO" id="GO:0004674">
    <property type="term" value="F:protein serine/threonine kinase activity"/>
    <property type="evidence" value="ECO:0007669"/>
    <property type="project" value="UniProtKB-KW"/>
</dbReference>
<dbReference type="GO" id="GO:0005634">
    <property type="term" value="C:nucleus"/>
    <property type="evidence" value="ECO:0007669"/>
    <property type="project" value="TreeGrafter"/>
</dbReference>
<evidence type="ECO:0000256" key="3">
    <source>
        <dbReference type="ARBA" id="ARBA00022679"/>
    </source>
</evidence>
<evidence type="ECO:0000256" key="2">
    <source>
        <dbReference type="ARBA" id="ARBA00022527"/>
    </source>
</evidence>
<reference evidence="12 13" key="1">
    <citation type="journal article" date="2012" name="PLoS Pathog.">
        <title>Diverse lifestyles and strategies of plant pathogenesis encoded in the genomes of eighteen Dothideomycetes fungi.</title>
        <authorList>
            <person name="Ohm R.A."/>
            <person name="Feau N."/>
            <person name="Henrissat B."/>
            <person name="Schoch C.L."/>
            <person name="Horwitz B.A."/>
            <person name="Barry K.W."/>
            <person name="Condon B.J."/>
            <person name="Copeland A.C."/>
            <person name="Dhillon B."/>
            <person name="Glaser F."/>
            <person name="Hesse C.N."/>
            <person name="Kosti I."/>
            <person name="LaButti K."/>
            <person name="Lindquist E.A."/>
            <person name="Lucas S."/>
            <person name="Salamov A.A."/>
            <person name="Bradshaw R.E."/>
            <person name="Ciuffetti L."/>
            <person name="Hamelin R.C."/>
            <person name="Kema G.H.J."/>
            <person name="Lawrence C."/>
            <person name="Scott J.A."/>
            <person name="Spatafora J.W."/>
            <person name="Turgeon B.G."/>
            <person name="de Wit P.J.G.M."/>
            <person name="Zhong S."/>
            <person name="Goodwin S.B."/>
            <person name="Grigoriev I.V."/>
        </authorList>
    </citation>
    <scope>NUCLEOTIDE SEQUENCE [LARGE SCALE GENOMIC DNA]</scope>
    <source>
        <strain evidence="12 13">CIRAD86</strain>
    </source>
</reference>
<dbReference type="InterPro" id="IPR050660">
    <property type="entry name" value="NEK_Ser/Thr_kinase"/>
</dbReference>
<protein>
    <recommendedName>
        <fullName evidence="1">non-specific serine/threonine protein kinase</fullName>
        <ecNumber evidence="1">2.7.11.1</ecNumber>
    </recommendedName>
</protein>
<evidence type="ECO:0000256" key="1">
    <source>
        <dbReference type="ARBA" id="ARBA00012513"/>
    </source>
</evidence>
<dbReference type="AlphaFoldDB" id="M2Z1A7"/>
<keyword evidence="4" id="KW-0547">Nucleotide-binding</keyword>
<dbReference type="SMART" id="SM00220">
    <property type="entry name" value="S_TKc"/>
    <property type="match status" value="1"/>
</dbReference>
<evidence type="ECO:0000313" key="12">
    <source>
        <dbReference type="EMBL" id="EME83620.1"/>
    </source>
</evidence>
<feature type="compositionally biased region" description="Basic residues" evidence="10">
    <location>
        <begin position="31"/>
        <end position="51"/>
    </location>
</feature>
<feature type="coiled-coil region" evidence="9">
    <location>
        <begin position="277"/>
        <end position="333"/>
    </location>
</feature>
<name>M2Z1A7_PSEFD</name>
<feature type="compositionally biased region" description="Polar residues" evidence="10">
    <location>
        <begin position="988"/>
        <end position="1016"/>
    </location>
</feature>
<evidence type="ECO:0000313" key="13">
    <source>
        <dbReference type="Proteomes" id="UP000016932"/>
    </source>
</evidence>
<dbReference type="KEGG" id="pfj:MYCFIDRAFT_196840"/>
<feature type="region of interest" description="Disordered" evidence="10">
    <location>
        <begin position="1"/>
        <end position="70"/>
    </location>
</feature>
<evidence type="ECO:0000256" key="9">
    <source>
        <dbReference type="SAM" id="Coils"/>
    </source>
</evidence>
<comment type="catalytic activity">
    <reaction evidence="8">
        <text>L-seryl-[protein] + ATP = O-phospho-L-seryl-[protein] + ADP + H(+)</text>
        <dbReference type="Rhea" id="RHEA:17989"/>
        <dbReference type="Rhea" id="RHEA-COMP:9863"/>
        <dbReference type="Rhea" id="RHEA-COMP:11604"/>
        <dbReference type="ChEBI" id="CHEBI:15378"/>
        <dbReference type="ChEBI" id="CHEBI:29999"/>
        <dbReference type="ChEBI" id="CHEBI:30616"/>
        <dbReference type="ChEBI" id="CHEBI:83421"/>
        <dbReference type="ChEBI" id="CHEBI:456216"/>
        <dbReference type="EC" id="2.7.11.1"/>
    </reaction>
</comment>
<dbReference type="GeneID" id="19335612"/>
<dbReference type="HOGENOM" id="CLU_296850_0_0_1"/>
<accession>M2Z1A7</accession>
<evidence type="ECO:0000256" key="10">
    <source>
        <dbReference type="SAM" id="MobiDB-lite"/>
    </source>
</evidence>
<keyword evidence="9" id="KW-0175">Coiled coil</keyword>
<dbReference type="EC" id="2.7.11.1" evidence="1"/>
<dbReference type="InterPro" id="IPR000719">
    <property type="entry name" value="Prot_kinase_dom"/>
</dbReference>
<dbReference type="Gene3D" id="1.10.510.10">
    <property type="entry name" value="Transferase(Phosphotransferase) domain 1"/>
    <property type="match status" value="1"/>
</dbReference>
<sequence length="1016" mass="115397">MAQTGAMTTEGASDRYPKMRTSGLGSGGKRQTSRRKRAVTRQLGAKKKRKGLLPDYESEEPIQPVRPGQNNTDVFEQLRPDLSGADLVTLNDLQIGNSSQHFQDYLEDIFSENRPKDATYATKAINIVKQLSEIYGTGRLWADAGDIENYVTFGIDEDEIWEDLYEEEEEDPESEFADISNPTGPRWDRQWSRVAIELDCVNELKGLYIRAKRVAQVPAVGEDLSITIDDIADRSTNRYLSELESLIKNYEWRATVSRWESYKNLFHNTEDSAGQLAAQLEMKLTEMDQAYQSASKDVDPREEFWNVAWEWLSKKAKNEIQNRKAETMRAKNRFDDLFALVMTLQNERQLVRAPAWPEKMSVEAYCEEISKTIDDHRKRSLRDARKAWEHAIAVNKALENHERVSELERGLEEIEWRVESGGQPFTIKDWDNSDLPEFVPASKDPAEMAQAIGVDSDRAAFPEQGTWEFSNMLGSGTYGNVSLWTRKDESGSITGRTAIKEAYLGPRPGKSKDSWNNARFWCHPMSIRYPMEAGIMRRLNDLQHSESIVQNLAYASYDAKKMFRLYLEFCEHGDLNELIKAYAKAEHPIPVRVLWSIFESLAAALCLMETGHLPTLTLPPNPWTPILHLDIKPHNIFLKQRKPPTTSWPNTPQTVLGDFGLAQQSTKPIGPGQGTRGYRSPEQQLYDDAHPRSGEKLVTTKSDVWVVGRVMLTLMERETRNQNLLDFTFDDAEDVPRIDPEVYEYYTQRDARLVEVVILCLLKDPRNRVGSEQLFSLVREEVTRVRDGGWKMMEKEEGEVVSLGLVYEDVYEVRHERIGLEASISGLRSLTDSIHSQLREVRSVDGNQTGLFADLTHEVTASKTSLDAFNYKSSWLHTSPEQAALVKIDRLVILLANAVVLFDRFRSNLDEINAIHSAGEHEEEIDVGALVKQGKAGWTQLSDEQITTVANQLMQKGGFHTIPSKRIRKETTSTIQNQNTHPALLASGTKNRGGSAPTFSRTTAQTNRSYQSFTTS</sequence>
<gene>
    <name evidence="12" type="ORF">MYCFIDRAFT_196840</name>
</gene>
<dbReference type="OrthoDB" id="310217at2759"/>
<evidence type="ECO:0000256" key="7">
    <source>
        <dbReference type="ARBA" id="ARBA00047899"/>
    </source>
</evidence>
<dbReference type="PANTHER" id="PTHR43671:SF98">
    <property type="entry name" value="SERINE_THREONINE-PROTEIN KINASE NEK11"/>
    <property type="match status" value="1"/>
</dbReference>
<dbReference type="PANTHER" id="PTHR43671">
    <property type="entry name" value="SERINE/THREONINE-PROTEIN KINASE NEK"/>
    <property type="match status" value="1"/>
</dbReference>
<feature type="compositionally biased region" description="Polar residues" evidence="10">
    <location>
        <begin position="1"/>
        <end position="11"/>
    </location>
</feature>
<dbReference type="PROSITE" id="PS50011">
    <property type="entry name" value="PROTEIN_KINASE_DOM"/>
    <property type="match status" value="1"/>
</dbReference>
<evidence type="ECO:0000256" key="8">
    <source>
        <dbReference type="ARBA" id="ARBA00048679"/>
    </source>
</evidence>
<evidence type="ECO:0000259" key="11">
    <source>
        <dbReference type="PROSITE" id="PS50011"/>
    </source>
</evidence>
<keyword evidence="13" id="KW-1185">Reference proteome</keyword>
<dbReference type="Proteomes" id="UP000016932">
    <property type="component" value="Unassembled WGS sequence"/>
</dbReference>